<dbReference type="PANTHER" id="PTHR42748">
    <property type="entry name" value="NITROGEN METABOLITE REPRESSION PROTEIN NMRA FAMILY MEMBER"/>
    <property type="match status" value="1"/>
</dbReference>
<dbReference type="GO" id="GO:0005634">
    <property type="term" value="C:nucleus"/>
    <property type="evidence" value="ECO:0007669"/>
    <property type="project" value="TreeGrafter"/>
</dbReference>
<gene>
    <name evidence="4" type="ORF">BO83DRAFT_457004</name>
</gene>
<dbReference type="VEuPathDB" id="FungiDB:BO83DRAFT_457004"/>
<accession>A0A317UPE0</accession>
<dbReference type="RefSeq" id="XP_025382825.1">
    <property type="nucleotide sequence ID" value="XM_025537087.1"/>
</dbReference>
<proteinExistence type="inferred from homology"/>
<keyword evidence="5" id="KW-1185">Reference proteome</keyword>
<evidence type="ECO:0000313" key="5">
    <source>
        <dbReference type="Proteomes" id="UP000246171"/>
    </source>
</evidence>
<keyword evidence="2" id="KW-0521">NADP</keyword>
<evidence type="ECO:0000256" key="2">
    <source>
        <dbReference type="ARBA" id="ARBA00022857"/>
    </source>
</evidence>
<reference evidence="4" key="1">
    <citation type="submission" date="2016-12" db="EMBL/GenBank/DDBJ databases">
        <title>The genomes of Aspergillus section Nigri reveals drivers in fungal speciation.</title>
        <authorList>
            <consortium name="DOE Joint Genome Institute"/>
            <person name="Vesth T.C."/>
            <person name="Nybo J."/>
            <person name="Theobald S."/>
            <person name="Brandl J."/>
            <person name="Frisvad J.C."/>
            <person name="Nielsen K.F."/>
            <person name="Lyhne E.K."/>
            <person name="Kogle M.E."/>
            <person name="Kuo A."/>
            <person name="Riley R."/>
            <person name="Clum A."/>
            <person name="Nolan M."/>
            <person name="Lipzen A."/>
            <person name="Salamov A."/>
            <person name="Henrissat B."/>
            <person name="Wiebenga A."/>
            <person name="De vries R.P."/>
            <person name="Grigoriev I.V."/>
            <person name="Mortensen U.H."/>
            <person name="Andersen M.R."/>
            <person name="Baker S.E."/>
        </authorList>
    </citation>
    <scope>NUCLEOTIDE SEQUENCE</scope>
    <source>
        <strain evidence="4">CBS 122712</strain>
    </source>
</reference>
<dbReference type="AlphaFoldDB" id="A0A317UPE0"/>
<dbReference type="OrthoDB" id="9997102at2759"/>
<dbReference type="PANTHER" id="PTHR42748:SF7">
    <property type="entry name" value="NMRA LIKE REDOX SENSOR 1-RELATED"/>
    <property type="match status" value="1"/>
</dbReference>
<dbReference type="InterPro" id="IPR051164">
    <property type="entry name" value="NmrA-like_oxidored"/>
</dbReference>
<comment type="caution">
    <text evidence="4">The sequence shown here is derived from an EMBL/GenBank/DDBJ whole genome shotgun (WGS) entry which is preliminary data.</text>
</comment>
<sequence>MDSVILRPAAFFEKLTPNFFDKVFTTCFKMALAGKPLQLVATSDIEYFGAEAFLNPEKYKGRTISLAGDMLTFEGMGLIFEQKTGQPLPMIFRPICSFFMAMMKDMGYIFQWYRKEGYRADIPRLRETYPKMMDFATWLKKELDSRDSRIWKAHVMYSIMIYPTA</sequence>
<dbReference type="Gene3D" id="3.40.50.720">
    <property type="entry name" value="NAD(P)-binding Rossmann-like Domain"/>
    <property type="match status" value="1"/>
</dbReference>
<evidence type="ECO:0000259" key="3">
    <source>
        <dbReference type="Pfam" id="PF05368"/>
    </source>
</evidence>
<protein>
    <recommendedName>
        <fullName evidence="3">NmrA-like domain-containing protein</fullName>
    </recommendedName>
</protein>
<dbReference type="Pfam" id="PF05368">
    <property type="entry name" value="NmrA"/>
    <property type="match status" value="1"/>
</dbReference>
<evidence type="ECO:0000313" key="4">
    <source>
        <dbReference type="EMBL" id="PWY63066.1"/>
    </source>
</evidence>
<dbReference type="Proteomes" id="UP000246171">
    <property type="component" value="Unassembled WGS sequence"/>
</dbReference>
<dbReference type="GeneID" id="37059049"/>
<name>A0A317UPE0_ASPEC</name>
<comment type="similarity">
    <text evidence="1">Belongs to the NmrA-type oxidoreductase family.</text>
</comment>
<dbReference type="SUPFAM" id="SSF51735">
    <property type="entry name" value="NAD(P)-binding Rossmann-fold domains"/>
    <property type="match status" value="1"/>
</dbReference>
<feature type="domain" description="NmrA-like" evidence="3">
    <location>
        <begin position="35"/>
        <end position="122"/>
    </location>
</feature>
<organism evidence="4 5">
    <name type="scientific">Aspergillus eucalypticola (strain CBS 122712 / IBT 29274)</name>
    <dbReference type="NCBI Taxonomy" id="1448314"/>
    <lineage>
        <taxon>Eukaryota</taxon>
        <taxon>Fungi</taxon>
        <taxon>Dikarya</taxon>
        <taxon>Ascomycota</taxon>
        <taxon>Pezizomycotina</taxon>
        <taxon>Eurotiomycetes</taxon>
        <taxon>Eurotiomycetidae</taxon>
        <taxon>Eurotiales</taxon>
        <taxon>Aspergillaceae</taxon>
        <taxon>Aspergillus</taxon>
        <taxon>Aspergillus subgen. Circumdati</taxon>
    </lineage>
</organism>
<dbReference type="EMBL" id="MSFU01000039">
    <property type="protein sequence ID" value="PWY63066.1"/>
    <property type="molecule type" value="Genomic_DNA"/>
</dbReference>
<dbReference type="InterPro" id="IPR008030">
    <property type="entry name" value="NmrA-like"/>
</dbReference>
<dbReference type="InterPro" id="IPR036291">
    <property type="entry name" value="NAD(P)-bd_dom_sf"/>
</dbReference>
<evidence type="ECO:0000256" key="1">
    <source>
        <dbReference type="ARBA" id="ARBA00006328"/>
    </source>
</evidence>